<keyword evidence="4" id="KW-1185">Reference proteome</keyword>
<proteinExistence type="predicted"/>
<organism evidence="2">
    <name type="scientific">Rhodopseudomonas palustris (strain ATCC BAA-98 / CGA009)</name>
    <dbReference type="NCBI Taxonomy" id="258594"/>
    <lineage>
        <taxon>Bacteria</taxon>
        <taxon>Pseudomonadati</taxon>
        <taxon>Pseudomonadota</taxon>
        <taxon>Alphaproteobacteria</taxon>
        <taxon>Hyphomicrobiales</taxon>
        <taxon>Nitrobacteraceae</taxon>
        <taxon>Rhodopseudomonas</taxon>
    </lineage>
</organism>
<keyword evidence="1" id="KW-0732">Signal</keyword>
<feature type="signal peptide" evidence="1">
    <location>
        <begin position="1"/>
        <end position="24"/>
    </location>
</feature>
<evidence type="ECO:0000313" key="3">
    <source>
        <dbReference type="EMBL" id="WCL90724.1"/>
    </source>
</evidence>
<dbReference type="KEGG" id="rpa:TX73_003070"/>
<evidence type="ECO:0000256" key="1">
    <source>
        <dbReference type="SAM" id="SignalP"/>
    </source>
</evidence>
<evidence type="ECO:0000313" key="2">
    <source>
        <dbReference type="EMBL" id="CAE26037.1"/>
    </source>
</evidence>
<dbReference type="AlphaFoldDB" id="Q6NC79"/>
<dbReference type="RefSeq" id="WP_011156161.1">
    <property type="nucleotide sequence ID" value="NZ_CP116810.1"/>
</dbReference>
<reference evidence="3" key="1">
    <citation type="submission" date="2003-07" db="EMBL/GenBank/DDBJ databases">
        <authorList>
            <consortium name="Rhodopseudomonas genome consortium"/>
            <person name="Larimer F."/>
            <person name="Harwood C."/>
        </authorList>
    </citation>
    <scope>NUCLEOTIDE SEQUENCE</scope>
    <source>
        <strain evidence="3">CGA009</strain>
    </source>
</reference>
<reference evidence="2 4" key="2">
    <citation type="journal article" date="2004" name="Nat. Biotechnol.">
        <title>Complete genome sequence of the metabolically versatile photosynthetic bacterium Rhodopseudomonas palustris.</title>
        <authorList>
            <person name="Larimer F.W."/>
            <person name="Chain P."/>
            <person name="Hauser L."/>
            <person name="Lamerdin J."/>
            <person name="Malfatti S."/>
            <person name="Do L."/>
            <person name="Land M.L."/>
            <person name="Pelletier D.A."/>
            <person name="Beatty J.T."/>
            <person name="Lang A.S."/>
            <person name="Tabita F.R."/>
            <person name="Gibson J.L."/>
            <person name="Hanson T.E."/>
            <person name="Bobst C."/>
            <person name="Torres J.L."/>
            <person name="Peres C."/>
            <person name="Harrison F.H."/>
            <person name="Gibson J."/>
            <person name="Harwood C.S."/>
        </authorList>
    </citation>
    <scope>NUCLEOTIDE SEQUENCE [LARGE SCALE GENOMIC DNA]</scope>
    <source>
        <strain evidence="4">ATCC BAA-98 / CGA009</strain>
        <strain evidence="2">CGA009</strain>
    </source>
</reference>
<dbReference type="HOGENOM" id="CLU_1609517_0_0_5"/>
<reference evidence="3" key="3">
    <citation type="submission" date="2022-12" db="EMBL/GenBank/DDBJ databases">
        <title>Complete genome sequence of Rhodopseudomonas palustris CGA0092 and corrections to the R. palustris CGA009 genome sequence.</title>
        <authorList>
            <person name="Mazny B.R."/>
            <person name="Sheff O.F."/>
            <person name="LaSarre B."/>
            <person name="McKinlay A."/>
            <person name="McKinlay J.B."/>
        </authorList>
    </citation>
    <scope>NUCLEOTIDE SEQUENCE</scope>
    <source>
        <strain evidence="3">CGA009</strain>
    </source>
</reference>
<dbReference type="EMBL" id="CP116810">
    <property type="protein sequence ID" value="WCL90724.1"/>
    <property type="molecule type" value="Genomic_DNA"/>
</dbReference>
<dbReference type="PROSITE" id="PS51257">
    <property type="entry name" value="PROKAR_LIPOPROTEIN"/>
    <property type="match status" value="1"/>
</dbReference>
<accession>Q6NC79</accession>
<dbReference type="STRING" id="258594.RPA0593"/>
<dbReference type="EMBL" id="BX572594">
    <property type="protein sequence ID" value="CAE26037.1"/>
    <property type="molecule type" value="Genomic_DNA"/>
</dbReference>
<feature type="chain" id="PRO_5042809107" evidence="1">
    <location>
        <begin position="25"/>
        <end position="165"/>
    </location>
</feature>
<dbReference type="Proteomes" id="UP000001426">
    <property type="component" value="Chromosome"/>
</dbReference>
<evidence type="ECO:0000313" key="4">
    <source>
        <dbReference type="Proteomes" id="UP000001426"/>
    </source>
</evidence>
<gene>
    <name evidence="2" type="ordered locus">RPA0593</name>
    <name evidence="3" type="ORF">TX73_003070</name>
</gene>
<dbReference type="GeneID" id="66891613"/>
<name>Q6NC79_RHOPA</name>
<protein>
    <submittedName>
        <fullName evidence="2">Uncharacterized protein</fullName>
    </submittedName>
</protein>
<sequence>MNRAVAAGIVVTAAVLVGAACAQAETAYLRRTVPSDTETMIGIGARFDKACRSVGLFEVLLDEPPQHGSVCMLAGSVRPTRLFAGSGTKCLGQPMPGVQIMYRSDPGYAGRDTLRYTLKSPRISKPHQFTIEVRATSKIEGGRRLDVEQPRQSPGPMPTCVALTS</sequence>